<dbReference type="AlphaFoldDB" id="Q2CEL0"/>
<dbReference type="InterPro" id="IPR025997">
    <property type="entry name" value="SBP_2_dom"/>
</dbReference>
<keyword evidence="6" id="KW-1185">Reference proteome</keyword>
<comment type="subcellular location">
    <subcellularLocation>
        <location evidence="1">Periplasm</location>
    </subcellularLocation>
</comment>
<dbReference type="GO" id="GO:0030246">
    <property type="term" value="F:carbohydrate binding"/>
    <property type="evidence" value="ECO:0007669"/>
    <property type="project" value="TreeGrafter"/>
</dbReference>
<dbReference type="PANTHER" id="PTHR30036:SF1">
    <property type="entry name" value="D-XYLOSE-BINDING PERIPLASMIC PROTEIN"/>
    <property type="match status" value="1"/>
</dbReference>
<evidence type="ECO:0000256" key="1">
    <source>
        <dbReference type="ARBA" id="ARBA00004418"/>
    </source>
</evidence>
<dbReference type="Pfam" id="PF13407">
    <property type="entry name" value="Peripla_BP_4"/>
    <property type="match status" value="1"/>
</dbReference>
<gene>
    <name evidence="5" type="ORF">OG2516_18170</name>
</gene>
<dbReference type="EMBL" id="AAOT01000017">
    <property type="protein sequence ID" value="EAR51122.1"/>
    <property type="molecule type" value="Genomic_DNA"/>
</dbReference>
<evidence type="ECO:0000256" key="2">
    <source>
        <dbReference type="ARBA" id="ARBA00007639"/>
    </source>
</evidence>
<dbReference type="eggNOG" id="COG4213">
    <property type="taxonomic scope" value="Bacteria"/>
</dbReference>
<comment type="caution">
    <text evidence="5">The sequence shown here is derived from an EMBL/GenBank/DDBJ whole genome shotgun (WGS) entry which is preliminary data.</text>
</comment>
<protein>
    <submittedName>
        <fullName evidence="5">ABC sugar (Xylose) transporter, periplasmic binding protein</fullName>
    </submittedName>
</protein>
<keyword evidence="3" id="KW-0732">Signal</keyword>
<organism evidence="5 6">
    <name type="scientific">Oceanicola granulosus (strain ATCC BAA-861 / DSM 15982 / KCTC 12143 / HTCC2516)</name>
    <dbReference type="NCBI Taxonomy" id="314256"/>
    <lineage>
        <taxon>Bacteria</taxon>
        <taxon>Pseudomonadati</taxon>
        <taxon>Pseudomonadota</taxon>
        <taxon>Alphaproteobacteria</taxon>
        <taxon>Rhodobacterales</taxon>
        <taxon>Roseobacteraceae</taxon>
        <taxon>Oceanicola</taxon>
    </lineage>
</organism>
<feature type="domain" description="Periplasmic binding protein" evidence="4">
    <location>
        <begin position="17"/>
        <end position="273"/>
    </location>
</feature>
<reference evidence="5 6" key="1">
    <citation type="journal article" date="2010" name="J. Bacteriol.">
        <title>Genome sequences of Oceanicola granulosus HTCC2516(T) and Oceanicola batsensis HTCC2597(TDelta).</title>
        <authorList>
            <person name="Thrash J.C."/>
            <person name="Cho J.C."/>
            <person name="Vergin K.L."/>
            <person name="Giovannoni S.J."/>
        </authorList>
    </citation>
    <scope>NUCLEOTIDE SEQUENCE [LARGE SCALE GENOMIC DNA]</scope>
    <source>
        <strain evidence="6">ATCC BAA-861 / DSM 15982 / KCTC 12143 / HTCC2516</strain>
    </source>
</reference>
<dbReference type="PANTHER" id="PTHR30036">
    <property type="entry name" value="D-XYLOSE-BINDING PERIPLASMIC PROTEIN"/>
    <property type="match status" value="1"/>
</dbReference>
<dbReference type="InterPro" id="IPR028082">
    <property type="entry name" value="Peripla_BP_I"/>
</dbReference>
<proteinExistence type="inferred from homology"/>
<dbReference type="Gene3D" id="3.40.50.2300">
    <property type="match status" value="2"/>
</dbReference>
<dbReference type="GO" id="GO:0030288">
    <property type="term" value="C:outer membrane-bounded periplasmic space"/>
    <property type="evidence" value="ECO:0007669"/>
    <property type="project" value="TreeGrafter"/>
</dbReference>
<dbReference type="STRING" id="314256.OG2516_18170"/>
<dbReference type="InterPro" id="IPR050555">
    <property type="entry name" value="Bact_Solute-Bind_Prot2"/>
</dbReference>
<comment type="similarity">
    <text evidence="2">Belongs to the bacterial solute-binding protein 2 family.</text>
</comment>
<evidence type="ECO:0000259" key="4">
    <source>
        <dbReference type="Pfam" id="PF13407"/>
    </source>
</evidence>
<evidence type="ECO:0000313" key="5">
    <source>
        <dbReference type="EMBL" id="EAR51122.1"/>
    </source>
</evidence>
<dbReference type="Proteomes" id="UP000003635">
    <property type="component" value="Unassembled WGS sequence"/>
</dbReference>
<evidence type="ECO:0000313" key="6">
    <source>
        <dbReference type="Proteomes" id="UP000003635"/>
    </source>
</evidence>
<dbReference type="HOGENOM" id="CLU_037628_13_0_5"/>
<dbReference type="SUPFAM" id="SSF53822">
    <property type="entry name" value="Periplasmic binding protein-like I"/>
    <property type="match status" value="1"/>
</dbReference>
<accession>Q2CEL0</accession>
<evidence type="ECO:0000256" key="3">
    <source>
        <dbReference type="ARBA" id="ARBA00022729"/>
    </source>
</evidence>
<sequence length="336" mass="35404">MATALPMTAIAQDGPRVGMSWANFQEERWKIDQAGIEAALEELGGELISTDAQSSSSKQASDIESLLARDIDALMIVSQDSETILASVERALNSGVPVVAYERQIEHPDVTYVAFDPVEVGRIQARAVTGEAPEGNYVIIKGSPTDPYTTYVLQGQREIIDPMVEAGDIEVVAEQFTDGWLPSNAQRNMEQILTVEDNDVDAVLAANDGTAGGVVAALEGAGLAGDVPVSGQDGDIAALNRIARGTQTVTAWKDTRELGRLGGEVVTKIIDGEDPATIEGAQDWDKGAQGITQTAIVLSPVAITRDNLDVVVDAGWISTEDLCQGVSGDGAPEACQ</sequence>
<name>Q2CEL0_OCEGH</name>